<keyword evidence="2" id="KW-1133">Transmembrane helix</keyword>
<feature type="transmembrane region" description="Helical" evidence="2">
    <location>
        <begin position="37"/>
        <end position="60"/>
    </location>
</feature>
<feature type="region of interest" description="Disordered" evidence="1">
    <location>
        <begin position="77"/>
        <end position="105"/>
    </location>
</feature>
<evidence type="ECO:0000256" key="1">
    <source>
        <dbReference type="SAM" id="MobiDB-lite"/>
    </source>
</evidence>
<evidence type="ECO:0000313" key="4">
    <source>
        <dbReference type="Proteomes" id="UP000270988"/>
    </source>
</evidence>
<organism evidence="3 4">
    <name type="scientific">Rothia dentocariosa</name>
    <dbReference type="NCBI Taxonomy" id="2047"/>
    <lineage>
        <taxon>Bacteria</taxon>
        <taxon>Bacillati</taxon>
        <taxon>Actinomycetota</taxon>
        <taxon>Actinomycetes</taxon>
        <taxon>Micrococcales</taxon>
        <taxon>Micrococcaceae</taxon>
        <taxon>Rothia</taxon>
    </lineage>
</organism>
<dbReference type="GO" id="GO:0004673">
    <property type="term" value="F:protein histidine kinase activity"/>
    <property type="evidence" value="ECO:0007669"/>
    <property type="project" value="UniProtKB-EC"/>
</dbReference>
<dbReference type="AlphaFoldDB" id="A0A448UXN0"/>
<protein>
    <submittedName>
        <fullName evidence="3">Probable sensor histidine kinase TcrY</fullName>
        <ecNumber evidence="3">2.7.13.3</ecNumber>
    </submittedName>
</protein>
<evidence type="ECO:0000256" key="2">
    <source>
        <dbReference type="SAM" id="Phobius"/>
    </source>
</evidence>
<dbReference type="Proteomes" id="UP000270988">
    <property type="component" value="Chromosome"/>
</dbReference>
<name>A0A448UXN0_9MICC</name>
<feature type="compositionally biased region" description="Low complexity" evidence="1">
    <location>
        <begin position="77"/>
        <end position="87"/>
    </location>
</feature>
<keyword evidence="3" id="KW-0808">Transferase</keyword>
<evidence type="ECO:0000313" key="3">
    <source>
        <dbReference type="EMBL" id="VEJ30692.1"/>
    </source>
</evidence>
<keyword evidence="2" id="KW-0812">Transmembrane</keyword>
<proteinExistence type="predicted"/>
<keyword evidence="3" id="KW-0418">Kinase</keyword>
<keyword evidence="2" id="KW-0472">Membrane</keyword>
<gene>
    <name evidence="3" type="primary">tcrY_3</name>
    <name evidence="3" type="ORF">NCTC10918_01976</name>
</gene>
<dbReference type="EMBL" id="LR134521">
    <property type="protein sequence ID" value="VEJ30692.1"/>
    <property type="molecule type" value="Genomic_DNA"/>
</dbReference>
<accession>A0A448UXN0</accession>
<reference evidence="3 4" key="1">
    <citation type="submission" date="2018-12" db="EMBL/GenBank/DDBJ databases">
        <authorList>
            <consortium name="Pathogen Informatics"/>
        </authorList>
    </citation>
    <scope>NUCLEOTIDE SEQUENCE [LARGE SCALE GENOMIC DNA]</scope>
    <source>
        <strain evidence="3 4">NCTC10918</strain>
    </source>
</reference>
<feature type="region of interest" description="Disordered" evidence="1">
    <location>
        <begin position="1"/>
        <end position="28"/>
    </location>
</feature>
<dbReference type="EC" id="2.7.13.3" evidence="3"/>
<sequence>MTIVEAPSVPETQPPQGSRKKRDKTAIRPMPHLRRRLILILVSALGIACFITSVSTYATLQNSLRSQIGSTLKETANRAANPNNSPSGHGFECLDKSNPKNPLYTPGQGAGTINLCVDHQGGYKFSGYLSADGSIKELSDKDRETLNSLRNTVNQESQLTEVNLDVGKYMVKVSSPGPSSDALITGVPLGAMYQTLTMLSITMGIGSVAVMIGTGFLGSFIIRRTMKPLERVSGVATEVARLNLESDTIAPKCV</sequence>
<feature type="transmembrane region" description="Helical" evidence="2">
    <location>
        <begin position="198"/>
        <end position="222"/>
    </location>
</feature>